<keyword evidence="9" id="KW-0472">Membrane</keyword>
<feature type="region of interest" description="Disordered" evidence="8">
    <location>
        <begin position="431"/>
        <end position="468"/>
    </location>
</feature>
<keyword evidence="9" id="KW-1133">Transmembrane helix</keyword>
<dbReference type="SUPFAM" id="SSF56112">
    <property type="entry name" value="Protein kinase-like (PK-like)"/>
    <property type="match status" value="1"/>
</dbReference>
<dbReference type="PROSITE" id="PS00108">
    <property type="entry name" value="PROTEIN_KINASE_ST"/>
    <property type="match status" value="1"/>
</dbReference>
<protein>
    <recommendedName>
        <fullName evidence="1">non-specific serine/threonine protein kinase</fullName>
        <ecNumber evidence="1">2.7.11.1</ecNumber>
    </recommendedName>
</protein>
<evidence type="ECO:0000256" key="4">
    <source>
        <dbReference type="ARBA" id="ARBA00022741"/>
    </source>
</evidence>
<feature type="compositionally biased region" description="Low complexity" evidence="8">
    <location>
        <begin position="437"/>
        <end position="447"/>
    </location>
</feature>
<dbReference type="InterPro" id="IPR011009">
    <property type="entry name" value="Kinase-like_dom_sf"/>
</dbReference>
<keyword evidence="4 7" id="KW-0547">Nucleotide-binding</keyword>
<dbReference type="EMBL" id="RSEC01000036">
    <property type="protein sequence ID" value="RSD19623.1"/>
    <property type="molecule type" value="Genomic_DNA"/>
</dbReference>
<dbReference type="CDD" id="cd14014">
    <property type="entry name" value="STKc_PknB_like"/>
    <property type="match status" value="1"/>
</dbReference>
<keyword evidence="2 11" id="KW-0723">Serine/threonine-protein kinase</keyword>
<sequence>MEQFGPYKIEGLLGRGGMGEVHRAYDTAHDRVVALKLLSDPFVADEAFRARFRRESQIVARLREPHVIPIHAYGEIDGRLYLDMRLVEGKDLKELLEDGPLSPERAAGIVEQVAGALDAAHEDGLVHRDVKPSNVLVTSADFVYLVDFGIARSMTAEGTSITGTGNVIGTLDYMAPERFGEAPITGLVDVYALACVFFECVTGRRPFLGEGAAAQMGAHLTAPPPAPSQVRPGLPVALDAVVAHGMAKNPADRYPTAKAFADAVRAAVTAPAPAIPTWQKTLPAPVARPTLAGPPPSLTGPPTPTGSPAVGVQQAPGLHSGPPGTPAVGTPAARAGLHSGPPGTPAVGAQQAPGLHSGPPTPPGQPVMGPPTGPYPGPPTGPQPVRFTGPSGKLAPAPPKAQRNRWIALCAALAGVVVVALVITYVVTKDNTQSAGPGPSTPTTVYSTPPPSTPEPSPSTSESKPAPDTKLFDALPAVYKQYTCVPAAAPPGAAAAAECTDSNVGDVKIGNVVFQQPTGARFLRFPDAAAMDAFFQDIVKTQGLTRNDAQGACRPDKYPKIWGTYYRAEVPNPVPGEYLTCFLGDPAQLVWTEKQTLVAGILLSTKVTTNDELDKLYQWWNTEVLSEMPKN</sequence>
<feature type="compositionally biased region" description="Pro residues" evidence="8">
    <location>
        <begin position="292"/>
        <end position="305"/>
    </location>
</feature>
<feature type="compositionally biased region" description="Pro residues" evidence="8">
    <location>
        <begin position="448"/>
        <end position="457"/>
    </location>
</feature>
<keyword evidence="12" id="KW-1185">Reference proteome</keyword>
<dbReference type="OrthoDB" id="9762169at2"/>
<evidence type="ECO:0000256" key="6">
    <source>
        <dbReference type="ARBA" id="ARBA00022840"/>
    </source>
</evidence>
<accession>A0A427TB83</accession>
<evidence type="ECO:0000256" key="9">
    <source>
        <dbReference type="SAM" id="Phobius"/>
    </source>
</evidence>
<feature type="compositionally biased region" description="Pro residues" evidence="8">
    <location>
        <begin position="359"/>
        <end position="382"/>
    </location>
</feature>
<dbReference type="Gene3D" id="3.30.200.20">
    <property type="entry name" value="Phosphorylase Kinase, domain 1"/>
    <property type="match status" value="1"/>
</dbReference>
<keyword evidence="9" id="KW-0812">Transmembrane</keyword>
<keyword evidence="5 11" id="KW-0418">Kinase</keyword>
<evidence type="ECO:0000256" key="1">
    <source>
        <dbReference type="ARBA" id="ARBA00012513"/>
    </source>
</evidence>
<dbReference type="RefSeq" id="WP_125308332.1">
    <property type="nucleotide sequence ID" value="NZ_RSEC01000036.1"/>
</dbReference>
<evidence type="ECO:0000256" key="2">
    <source>
        <dbReference type="ARBA" id="ARBA00022527"/>
    </source>
</evidence>
<feature type="binding site" evidence="7">
    <location>
        <position position="36"/>
    </location>
    <ligand>
        <name>ATP</name>
        <dbReference type="ChEBI" id="CHEBI:30616"/>
    </ligand>
</feature>
<dbReference type="EC" id="2.7.11.1" evidence="1"/>
<feature type="domain" description="Protein kinase" evidence="10">
    <location>
        <begin position="7"/>
        <end position="268"/>
    </location>
</feature>
<gene>
    <name evidence="11" type="ORF">EIY87_15160</name>
</gene>
<dbReference type="PANTHER" id="PTHR43289:SF6">
    <property type="entry name" value="SERINE_THREONINE-PROTEIN KINASE NEKL-3"/>
    <property type="match status" value="1"/>
</dbReference>
<proteinExistence type="predicted"/>
<evidence type="ECO:0000313" key="12">
    <source>
        <dbReference type="Proteomes" id="UP000267081"/>
    </source>
</evidence>
<keyword evidence="6 7" id="KW-0067">ATP-binding</keyword>
<reference evidence="11 12" key="1">
    <citation type="submission" date="2018-12" db="EMBL/GenBank/DDBJ databases">
        <title>Amycolatopsis eburnea sp. nov. actinomycete associate with arbuscular mycorrhiza fungal spore.</title>
        <authorList>
            <person name="Lumyong S."/>
            <person name="Chaiya L."/>
        </authorList>
    </citation>
    <scope>NUCLEOTIDE SEQUENCE [LARGE SCALE GENOMIC DNA]</scope>
    <source>
        <strain evidence="11 12">GLM-1</strain>
    </source>
</reference>
<dbReference type="Proteomes" id="UP000267081">
    <property type="component" value="Unassembled WGS sequence"/>
</dbReference>
<dbReference type="PROSITE" id="PS50011">
    <property type="entry name" value="PROTEIN_KINASE_DOM"/>
    <property type="match status" value="1"/>
</dbReference>
<dbReference type="PANTHER" id="PTHR43289">
    <property type="entry name" value="MITOGEN-ACTIVATED PROTEIN KINASE KINASE KINASE 20-RELATED"/>
    <property type="match status" value="1"/>
</dbReference>
<dbReference type="AlphaFoldDB" id="A0A427TB83"/>
<evidence type="ECO:0000256" key="5">
    <source>
        <dbReference type="ARBA" id="ARBA00022777"/>
    </source>
</evidence>
<evidence type="ECO:0000256" key="8">
    <source>
        <dbReference type="SAM" id="MobiDB-lite"/>
    </source>
</evidence>
<dbReference type="Gene3D" id="1.10.510.10">
    <property type="entry name" value="Transferase(Phosphotransferase) domain 1"/>
    <property type="match status" value="1"/>
</dbReference>
<dbReference type="SMART" id="SM00220">
    <property type="entry name" value="S_TKc"/>
    <property type="match status" value="1"/>
</dbReference>
<evidence type="ECO:0000313" key="11">
    <source>
        <dbReference type="EMBL" id="RSD19623.1"/>
    </source>
</evidence>
<keyword evidence="3" id="KW-0808">Transferase</keyword>
<evidence type="ECO:0000256" key="3">
    <source>
        <dbReference type="ARBA" id="ARBA00022679"/>
    </source>
</evidence>
<comment type="caution">
    <text evidence="11">The sequence shown here is derived from an EMBL/GenBank/DDBJ whole genome shotgun (WGS) entry which is preliminary data.</text>
</comment>
<dbReference type="InterPro" id="IPR008271">
    <property type="entry name" value="Ser/Thr_kinase_AS"/>
</dbReference>
<name>A0A427TB83_9PSEU</name>
<evidence type="ECO:0000259" key="10">
    <source>
        <dbReference type="PROSITE" id="PS50011"/>
    </source>
</evidence>
<organism evidence="11 12">
    <name type="scientific">Amycolatopsis eburnea</name>
    <dbReference type="NCBI Taxonomy" id="2267691"/>
    <lineage>
        <taxon>Bacteria</taxon>
        <taxon>Bacillati</taxon>
        <taxon>Actinomycetota</taxon>
        <taxon>Actinomycetes</taxon>
        <taxon>Pseudonocardiales</taxon>
        <taxon>Pseudonocardiaceae</taxon>
        <taxon>Amycolatopsis</taxon>
    </lineage>
</organism>
<dbReference type="InterPro" id="IPR017441">
    <property type="entry name" value="Protein_kinase_ATP_BS"/>
</dbReference>
<feature type="transmembrane region" description="Helical" evidence="9">
    <location>
        <begin position="406"/>
        <end position="427"/>
    </location>
</feature>
<dbReference type="Pfam" id="PF00069">
    <property type="entry name" value="Pkinase"/>
    <property type="match status" value="1"/>
</dbReference>
<feature type="compositionally biased region" description="Low complexity" evidence="8">
    <location>
        <begin position="326"/>
        <end position="336"/>
    </location>
</feature>
<dbReference type="FunFam" id="1.10.510.10:FF:000021">
    <property type="entry name" value="Serine/threonine protein kinase"/>
    <property type="match status" value="1"/>
</dbReference>
<dbReference type="InterPro" id="IPR000719">
    <property type="entry name" value="Prot_kinase_dom"/>
</dbReference>
<feature type="region of interest" description="Disordered" evidence="8">
    <location>
        <begin position="285"/>
        <end position="399"/>
    </location>
</feature>
<dbReference type="PROSITE" id="PS00107">
    <property type="entry name" value="PROTEIN_KINASE_ATP"/>
    <property type="match status" value="1"/>
</dbReference>
<dbReference type="GO" id="GO:0005524">
    <property type="term" value="F:ATP binding"/>
    <property type="evidence" value="ECO:0007669"/>
    <property type="project" value="UniProtKB-UniRule"/>
</dbReference>
<dbReference type="GO" id="GO:0004674">
    <property type="term" value="F:protein serine/threonine kinase activity"/>
    <property type="evidence" value="ECO:0007669"/>
    <property type="project" value="UniProtKB-KW"/>
</dbReference>
<evidence type="ECO:0000256" key="7">
    <source>
        <dbReference type="PROSITE-ProRule" id="PRU10141"/>
    </source>
</evidence>